<dbReference type="AlphaFoldDB" id="A0A8H7VNF7"/>
<keyword evidence="3" id="KW-1185">Reference proteome</keyword>
<feature type="compositionally biased region" description="Low complexity" evidence="1">
    <location>
        <begin position="445"/>
        <end position="458"/>
    </location>
</feature>
<evidence type="ECO:0000313" key="2">
    <source>
        <dbReference type="EMBL" id="KAG2221094.1"/>
    </source>
</evidence>
<feature type="region of interest" description="Disordered" evidence="1">
    <location>
        <begin position="1"/>
        <end position="41"/>
    </location>
</feature>
<accession>A0A8H7VNF7</accession>
<dbReference type="EMBL" id="JAEPRB010000119">
    <property type="protein sequence ID" value="KAG2221094.1"/>
    <property type="molecule type" value="Genomic_DNA"/>
</dbReference>
<feature type="compositionally biased region" description="Low complexity" evidence="1">
    <location>
        <begin position="468"/>
        <end position="498"/>
    </location>
</feature>
<feature type="compositionally biased region" description="Polar residues" evidence="1">
    <location>
        <begin position="352"/>
        <end position="362"/>
    </location>
</feature>
<feature type="region of interest" description="Disordered" evidence="1">
    <location>
        <begin position="298"/>
        <end position="521"/>
    </location>
</feature>
<feature type="compositionally biased region" description="Low complexity" evidence="1">
    <location>
        <begin position="363"/>
        <end position="397"/>
    </location>
</feature>
<evidence type="ECO:0000256" key="1">
    <source>
        <dbReference type="SAM" id="MobiDB-lite"/>
    </source>
</evidence>
<dbReference type="OrthoDB" id="2401996at2759"/>
<proteinExistence type="predicted"/>
<dbReference type="Proteomes" id="UP000646827">
    <property type="component" value="Unassembled WGS sequence"/>
</dbReference>
<feature type="compositionally biased region" description="Polar residues" evidence="1">
    <location>
        <begin position="1"/>
        <end position="12"/>
    </location>
</feature>
<name>A0A8H7VNF7_9FUNG</name>
<feature type="compositionally biased region" description="Low complexity" evidence="1">
    <location>
        <begin position="314"/>
        <end position="339"/>
    </location>
</feature>
<feature type="compositionally biased region" description="Low complexity" evidence="1">
    <location>
        <begin position="20"/>
        <end position="36"/>
    </location>
</feature>
<reference evidence="2 3" key="1">
    <citation type="submission" date="2020-12" db="EMBL/GenBank/DDBJ databases">
        <title>Metabolic potential, ecology and presence of endohyphal bacteria is reflected in genomic diversity of Mucoromycotina.</title>
        <authorList>
            <person name="Muszewska A."/>
            <person name="Okrasinska A."/>
            <person name="Steczkiewicz K."/>
            <person name="Drgas O."/>
            <person name="Orlowska M."/>
            <person name="Perlinska-Lenart U."/>
            <person name="Aleksandrzak-Piekarczyk T."/>
            <person name="Szatraj K."/>
            <person name="Zielenkiewicz U."/>
            <person name="Pilsyk S."/>
            <person name="Malc E."/>
            <person name="Mieczkowski P."/>
            <person name="Kruszewska J.S."/>
            <person name="Biernat P."/>
            <person name="Pawlowska J."/>
        </authorList>
    </citation>
    <scope>NUCLEOTIDE SEQUENCE [LARGE SCALE GENOMIC DNA]</scope>
    <source>
        <strain evidence="2 3">CBS 142.35</strain>
    </source>
</reference>
<gene>
    <name evidence="2" type="ORF">INT45_008615</name>
</gene>
<organism evidence="2 3">
    <name type="scientific">Circinella minor</name>
    <dbReference type="NCBI Taxonomy" id="1195481"/>
    <lineage>
        <taxon>Eukaryota</taxon>
        <taxon>Fungi</taxon>
        <taxon>Fungi incertae sedis</taxon>
        <taxon>Mucoromycota</taxon>
        <taxon>Mucoromycotina</taxon>
        <taxon>Mucoromycetes</taxon>
        <taxon>Mucorales</taxon>
        <taxon>Lichtheimiaceae</taxon>
        <taxon>Circinella</taxon>
    </lineage>
</organism>
<sequence length="521" mass="57078">MSELAYNTSNTLIGGGNGMTKDNTISTNTTTTHSIKQQQDDYNGSDKAVMQLLSKLDEGTQTIANLRSILTLKTAELNELVAQLELANQAIINVDTTTTQIESMLKDMGLSGERDESVLMHAEATLDSAIKSASCLYDTPLQTTTTKKYQQHQRRPSMASSDSQERRMSARFTTRIRYKPDTKHILRQLNDLLRDLDLDSAKFFESIGTTDDVQALQKAKVDLDIAKTIALSTKSNMKRRTILLRSARRRNAPEEVKMLGNKIRESVILWKQYSRGAPMFIDGKDINETLDREDDLIAQNIPVHPSRMSFDGYSSNKGSPTPSSSGTTRLSMRTSTSSRSTDRPSHSRTSSLHAGTPTTTNDSSIIPIPSSYQQQSQSQSVIPPLPPNAASNAAAAARKIHNRHSAAARTPVRASTGVSRVRTSSLTSHKAIKEKPTRSSMSAIPAPTTHYSSSTTTSPPSPSMYAVSTNNNNNNNNSNSNNNNDKKVNSSSTSTSKNPQQRGPGSTLRIRSMLAKRNNNQ</sequence>
<protein>
    <submittedName>
        <fullName evidence="2">Uncharacterized protein</fullName>
    </submittedName>
</protein>
<evidence type="ECO:0000313" key="3">
    <source>
        <dbReference type="Proteomes" id="UP000646827"/>
    </source>
</evidence>
<comment type="caution">
    <text evidence="2">The sequence shown here is derived from an EMBL/GenBank/DDBJ whole genome shotgun (WGS) entry which is preliminary data.</text>
</comment>
<feature type="compositionally biased region" description="Polar residues" evidence="1">
    <location>
        <begin position="416"/>
        <end position="428"/>
    </location>
</feature>
<feature type="region of interest" description="Disordered" evidence="1">
    <location>
        <begin position="146"/>
        <end position="166"/>
    </location>
</feature>